<dbReference type="EMBL" id="AP006502">
    <property type="protein sequence ID" value="BAM83375.1"/>
    <property type="molecule type" value="Genomic_DNA"/>
</dbReference>
<organism evidence="2 3">
    <name type="scientific">Cyanidioschyzon merolae (strain NIES-3377 / 10D)</name>
    <name type="common">Unicellular red alga</name>
    <dbReference type="NCBI Taxonomy" id="280699"/>
    <lineage>
        <taxon>Eukaryota</taxon>
        <taxon>Rhodophyta</taxon>
        <taxon>Bangiophyceae</taxon>
        <taxon>Cyanidiales</taxon>
        <taxon>Cyanidiaceae</taxon>
        <taxon>Cyanidioschyzon</taxon>
    </lineage>
</organism>
<dbReference type="Gramene" id="CMT437CT">
    <property type="protein sequence ID" value="CMT437CT"/>
    <property type="gene ID" value="CMT437C"/>
</dbReference>
<feature type="region of interest" description="Disordered" evidence="1">
    <location>
        <begin position="74"/>
        <end position="99"/>
    </location>
</feature>
<reference evidence="2 3" key="1">
    <citation type="journal article" date="2004" name="Nature">
        <title>Genome sequence of the ultrasmall unicellular red alga Cyanidioschyzon merolae 10D.</title>
        <authorList>
            <person name="Matsuzaki M."/>
            <person name="Misumi O."/>
            <person name="Shin-i T."/>
            <person name="Maruyama S."/>
            <person name="Takahara M."/>
            <person name="Miyagishima S."/>
            <person name="Mori T."/>
            <person name="Nishida K."/>
            <person name="Yagisawa F."/>
            <person name="Nishida K."/>
            <person name="Yoshida Y."/>
            <person name="Nishimura Y."/>
            <person name="Nakao S."/>
            <person name="Kobayashi T."/>
            <person name="Momoyama Y."/>
            <person name="Higashiyama T."/>
            <person name="Minoda A."/>
            <person name="Sano M."/>
            <person name="Nomoto H."/>
            <person name="Oishi K."/>
            <person name="Hayashi H."/>
            <person name="Ohta F."/>
            <person name="Nishizaka S."/>
            <person name="Haga S."/>
            <person name="Miura S."/>
            <person name="Morishita T."/>
            <person name="Kabeya Y."/>
            <person name="Terasawa K."/>
            <person name="Suzuki Y."/>
            <person name="Ishii Y."/>
            <person name="Asakawa S."/>
            <person name="Takano H."/>
            <person name="Ohta N."/>
            <person name="Kuroiwa H."/>
            <person name="Tanaka K."/>
            <person name="Shimizu N."/>
            <person name="Sugano S."/>
            <person name="Sato N."/>
            <person name="Nozaki H."/>
            <person name="Ogasawara N."/>
            <person name="Kohara Y."/>
            <person name="Kuroiwa T."/>
        </authorList>
    </citation>
    <scope>NUCLEOTIDE SEQUENCE [LARGE SCALE GENOMIC DNA]</scope>
    <source>
        <strain evidence="2 3">10D</strain>
    </source>
</reference>
<reference evidence="2 3" key="2">
    <citation type="journal article" date="2007" name="BMC Biol.">
        <title>A 100%-complete sequence reveals unusually simple genomic features in the hot-spring red alga Cyanidioschyzon merolae.</title>
        <authorList>
            <person name="Nozaki H."/>
            <person name="Takano H."/>
            <person name="Misumi O."/>
            <person name="Terasawa K."/>
            <person name="Matsuzaki M."/>
            <person name="Maruyama S."/>
            <person name="Nishida K."/>
            <person name="Yagisawa F."/>
            <person name="Yoshida Y."/>
            <person name="Fujiwara T."/>
            <person name="Takio S."/>
            <person name="Tamura K."/>
            <person name="Chung S.J."/>
            <person name="Nakamura S."/>
            <person name="Kuroiwa H."/>
            <person name="Tanaka K."/>
            <person name="Sato N."/>
            <person name="Kuroiwa T."/>
        </authorList>
    </citation>
    <scope>NUCLEOTIDE SEQUENCE [LARGE SCALE GENOMIC DNA]</scope>
    <source>
        <strain evidence="2 3">10D</strain>
    </source>
</reference>
<proteinExistence type="predicted"/>
<dbReference type="RefSeq" id="XP_005539411.1">
    <property type="nucleotide sequence ID" value="XM_005539354.1"/>
</dbReference>
<gene>
    <name evidence="2" type="ORF">CYME_CMT437C</name>
</gene>
<evidence type="ECO:0000313" key="3">
    <source>
        <dbReference type="Proteomes" id="UP000007014"/>
    </source>
</evidence>
<accession>M1V7U1</accession>
<sequence length="212" mass="22716">MTLQWALAHAVCDRMGRGLVTVPRLWRAARLASQNGRPRGRGGSQPARPYTALGYHEAVLSAERFYTRCAALRRTAPPKTSSSDSKSTRPQRSRLALSLARRKPDPFRTILKSLAHAHSGERKASLDAPPRAAISAHSGPCGRLAKTARGISGRIAQTCCCLECSGCAQLHFGSPLLSGNGTCVFEHVEGDLLASQRKSVESGVPPMYAGTN</sequence>
<evidence type="ECO:0000256" key="1">
    <source>
        <dbReference type="SAM" id="MobiDB-lite"/>
    </source>
</evidence>
<dbReference type="GeneID" id="16998202"/>
<dbReference type="AlphaFoldDB" id="M1V7U1"/>
<dbReference type="KEGG" id="cme:CYME_CMT437C"/>
<dbReference type="Proteomes" id="UP000007014">
    <property type="component" value="Chromosome 20"/>
</dbReference>
<protein>
    <submittedName>
        <fullName evidence="2">Uncharacterized protein</fullName>
    </submittedName>
</protein>
<dbReference type="HOGENOM" id="CLU_1301271_0_0_1"/>
<keyword evidence="3" id="KW-1185">Reference proteome</keyword>
<name>M1V7U1_CYAM1</name>
<evidence type="ECO:0000313" key="2">
    <source>
        <dbReference type="EMBL" id="BAM83375.1"/>
    </source>
</evidence>
<feature type="compositionally biased region" description="Low complexity" evidence="1">
    <location>
        <begin position="78"/>
        <end position="99"/>
    </location>
</feature>